<evidence type="ECO:0000313" key="3">
    <source>
        <dbReference type="Proteomes" id="UP000721844"/>
    </source>
</evidence>
<dbReference type="RefSeq" id="WP_227309557.1">
    <property type="nucleotide sequence ID" value="NZ_JAESVA010000010.1"/>
</dbReference>
<keyword evidence="2" id="KW-0255">Endonuclease</keyword>
<dbReference type="SUPFAM" id="SSF52980">
    <property type="entry name" value="Restriction endonuclease-like"/>
    <property type="match status" value="1"/>
</dbReference>
<feature type="domain" description="Putative restriction endonuclease" evidence="1">
    <location>
        <begin position="17"/>
        <end position="172"/>
    </location>
</feature>
<dbReference type="InterPro" id="IPR011335">
    <property type="entry name" value="Restrct_endonuc-II-like"/>
</dbReference>
<proteinExistence type="predicted"/>
<dbReference type="GO" id="GO:0004519">
    <property type="term" value="F:endonuclease activity"/>
    <property type="evidence" value="ECO:0007669"/>
    <property type="project" value="UniProtKB-KW"/>
</dbReference>
<dbReference type="AlphaFoldDB" id="A0A964E5U3"/>
<dbReference type="Pfam" id="PF05685">
    <property type="entry name" value="Uma2"/>
    <property type="match status" value="1"/>
</dbReference>
<dbReference type="InterPro" id="IPR008538">
    <property type="entry name" value="Uma2"/>
</dbReference>
<keyword evidence="2" id="KW-0540">Nuclease</keyword>
<keyword evidence="2" id="KW-0378">Hydrolase</keyword>
<dbReference type="CDD" id="cd06260">
    <property type="entry name" value="DUF820-like"/>
    <property type="match status" value="1"/>
</dbReference>
<gene>
    <name evidence="2" type="ORF">ACELLULO517_21815</name>
</gene>
<dbReference type="PANTHER" id="PTHR36558">
    <property type="entry name" value="GLR1098 PROTEIN"/>
    <property type="match status" value="1"/>
</dbReference>
<reference evidence="2 3" key="1">
    <citation type="journal article" date="2021" name="Microorganisms">
        <title>Acidisoma silvae sp. nov. and Acidisomacellulosilytica sp. nov., Two Acidophilic Bacteria Isolated from Decaying Wood, Hydrolyzing Cellulose and Producing Poly-3-hydroxybutyrate.</title>
        <authorList>
            <person name="Mieszkin S."/>
            <person name="Pouder E."/>
            <person name="Uroz S."/>
            <person name="Simon-Colin C."/>
            <person name="Alain K."/>
        </authorList>
    </citation>
    <scope>NUCLEOTIDE SEQUENCE [LARGE SCALE GENOMIC DNA]</scope>
    <source>
        <strain evidence="2 3">HW T5.17</strain>
    </source>
</reference>
<name>A0A964E5U3_9PROT</name>
<evidence type="ECO:0000313" key="2">
    <source>
        <dbReference type="EMBL" id="MCB8882899.1"/>
    </source>
</evidence>
<dbReference type="Gene3D" id="3.90.1570.10">
    <property type="entry name" value="tt1808, chain A"/>
    <property type="match status" value="1"/>
</dbReference>
<dbReference type="EMBL" id="JAESVA010000010">
    <property type="protein sequence ID" value="MCB8882899.1"/>
    <property type="molecule type" value="Genomic_DNA"/>
</dbReference>
<dbReference type="Proteomes" id="UP000721844">
    <property type="component" value="Unassembled WGS sequence"/>
</dbReference>
<comment type="caution">
    <text evidence="2">The sequence shown here is derived from an EMBL/GenBank/DDBJ whole genome shotgun (WGS) entry which is preliminary data.</text>
</comment>
<dbReference type="InterPro" id="IPR012296">
    <property type="entry name" value="Nuclease_put_TT1808"/>
</dbReference>
<protein>
    <submittedName>
        <fullName evidence="2">Uma2 family endonuclease</fullName>
    </submittedName>
</protein>
<organism evidence="2 3">
    <name type="scientific">Acidisoma cellulosilyticum</name>
    <dbReference type="NCBI Taxonomy" id="2802395"/>
    <lineage>
        <taxon>Bacteria</taxon>
        <taxon>Pseudomonadati</taxon>
        <taxon>Pseudomonadota</taxon>
        <taxon>Alphaproteobacteria</taxon>
        <taxon>Acetobacterales</taxon>
        <taxon>Acidocellaceae</taxon>
        <taxon>Acidisoma</taxon>
    </lineage>
</organism>
<dbReference type="PANTHER" id="PTHR36558:SF1">
    <property type="entry name" value="RESTRICTION ENDONUCLEASE DOMAIN-CONTAINING PROTEIN-RELATED"/>
    <property type="match status" value="1"/>
</dbReference>
<evidence type="ECO:0000259" key="1">
    <source>
        <dbReference type="Pfam" id="PF05685"/>
    </source>
</evidence>
<keyword evidence="3" id="KW-1185">Reference proteome</keyword>
<sequence length="198" mass="21606">MAPGTHRAPGGEPSTQEDFFPWAQARDIGYEFDGCQPVAIPGWTVGHSLIGGNIAYALDKRLRGSPCQAFRLGVGVQTINKAVRYPDALVTCSQVDAAAYLVSAAGMVFEVVGPGSDHIDRIIKVREYAAVPSIRRYVIVESSSIGLMVLDRQSSDEVWKTTVLTADDILRMPEISIEIPVSEFYDGIDFTDQDNRQA</sequence>
<accession>A0A964E5U3</accession>